<evidence type="ECO:0000256" key="3">
    <source>
        <dbReference type="ARBA" id="ARBA00022448"/>
    </source>
</evidence>
<dbReference type="InterPro" id="IPR011989">
    <property type="entry name" value="ARM-like"/>
</dbReference>
<evidence type="ECO:0000256" key="2">
    <source>
        <dbReference type="ARBA" id="ARBA00006613"/>
    </source>
</evidence>
<feature type="domain" description="AP-3 complex subunit delta" evidence="8">
    <location>
        <begin position="713"/>
        <end position="819"/>
    </location>
</feature>
<dbReference type="SMART" id="SM01354">
    <property type="entry name" value="BLVR"/>
    <property type="match status" value="1"/>
</dbReference>
<evidence type="ECO:0000256" key="6">
    <source>
        <dbReference type="ARBA" id="ARBA00023136"/>
    </source>
</evidence>
<dbReference type="InterPro" id="IPR010474">
    <property type="entry name" value="AP3D_dom_metazoa"/>
</dbReference>
<keyword evidence="10" id="KW-1185">Reference proteome</keyword>
<evidence type="ECO:0000256" key="4">
    <source>
        <dbReference type="ARBA" id="ARBA00022737"/>
    </source>
</evidence>
<feature type="compositionally biased region" description="Basic residues" evidence="7">
    <location>
        <begin position="775"/>
        <end position="789"/>
    </location>
</feature>
<keyword evidence="6" id="KW-0472">Membrane</keyword>
<dbReference type="PANTHER" id="PTHR22781">
    <property type="entry name" value="DELTA ADAPTIN-RELATED"/>
    <property type="match status" value="1"/>
</dbReference>
<organism evidence="9 10">
    <name type="scientific">Mortierella isabellina</name>
    <name type="common">Filamentous fungus</name>
    <name type="synonym">Umbelopsis isabellina</name>
    <dbReference type="NCBI Taxonomy" id="91625"/>
    <lineage>
        <taxon>Eukaryota</taxon>
        <taxon>Fungi</taxon>
        <taxon>Fungi incertae sedis</taxon>
        <taxon>Mucoromycota</taxon>
        <taxon>Mucoromycotina</taxon>
        <taxon>Umbelopsidomycetes</taxon>
        <taxon>Umbelopsidales</taxon>
        <taxon>Umbelopsidaceae</taxon>
        <taxon>Umbelopsis</taxon>
    </lineage>
</organism>
<sequence length="1205" mass="134837">MFEKSLTDLIRGIRANKKNEQKYISACLQEIRNEVKSNDLDVKANAIAKLTYLQMFGYDMSWASFHVVEVMSSSKFLHKRTGYLAAAQSFQQDTDVLMLCTNLTKKDIASPIALDVSVTVNGLSHFLTPDLAQVLCQDLVSMLNHSKPYIRKKVVLVLYKVFLKFPEGLRLSFPRLKDKLEDADPSVVSAAVNVICELARKNPKNYLSLAPQLYKLLTNSSNNWMLIKIIKLFGALTPLEPRLVKKLLPTITSLIQTTPAMSLLYECIYTVIIGGFFEHAGEAGNALAATCANKLRTFLEDTDQNRKLRIIENGQMGNSENHGLTHPCVSPVKYIGLLAMGKLLDTHPKLVAEHRDLIMECIDDADLSIRLRALDIVVGMVNRKNLMEIVKRLISHLVPANDPDGAPDATYPPPSAVLDPQYRADIIHRIVFICSQNSYHNVTNFEWYITVLVGLTYVPDVTVGDVLTNQIMDVGVRVKSAREFSVKQMFRILSDKQFFENVNLRNSNIEVLYAAAWICGEYSRFLDDIPATLECLLNPAVVKLPPATQAVFVQNIIKIYAYWIRSLADDWNIEVQMEFVKVTEIIQEKLTIYCRSADLEVQERAMNVREIFSLILDRVPNHPAEDGMHPVLAELPNLFCAYELNPVAPKAQKKVPVPQGLDLDAWINDPLPALTDDSDVEDRSPELASLDFESTDKTSKRRKGKKAAVESSEDEEEIVRRRQARLDARKGDPFYIMSDTKAKAPVSSVDNDLDDVDSIPIVKLTMDDFDSLDKRSRKKTKKSKHKSRRAPTPPPPVYAEEDAPENAAPDSDDEDQKLAKAKSRYTSYRGNPSSSVFSSEDANLHSVDLSLPLGQDEKLPQLQAYMSPEELQRREQIRFKLEKKAAMENKSTTKEHKSKKTKGEDKVRKSKKKSSKSEEGKKKSSKKKSSPDPASLPLPPQDDGISAVSVDVEEVWAPNLHSAYENDDLEVIYGIKLLSKQEGDEASIEVHIAITNKSSTSTVDSLQITASEMHEFALEGDEKTSTYNNVLAKATVEVVNHFTMKHQPEDFTSMLIGYELQYSIADEPNVEQRFNLQVPVASFMLESAQLDPQGFAEMLSERGHDFSHHSSATVTFPIPNDKSKGDVLTYGLETISRTTRLHVVEMVPGAASLYGKSVQGIEVAGLLKYSITGDEEDQIANMVLELKCTDDQFVQALASLVSNLS</sequence>
<comment type="similarity">
    <text evidence="2">Belongs to the adaptor complexes large subunit family.</text>
</comment>
<dbReference type="Pfam" id="PF01602">
    <property type="entry name" value="Adaptin_N"/>
    <property type="match status" value="2"/>
</dbReference>
<comment type="caution">
    <text evidence="9">The sequence shown here is derived from an EMBL/GenBank/DDBJ whole genome shotgun (WGS) entry which is preliminary data.</text>
</comment>
<dbReference type="GO" id="GO:0010008">
    <property type="term" value="C:endosome membrane"/>
    <property type="evidence" value="ECO:0007669"/>
    <property type="project" value="TreeGrafter"/>
</dbReference>
<dbReference type="Gene3D" id="1.25.10.10">
    <property type="entry name" value="Leucine-rich Repeat Variant"/>
    <property type="match status" value="1"/>
</dbReference>
<dbReference type="InterPro" id="IPR002553">
    <property type="entry name" value="Clathrin/coatomer_adapt-like_N"/>
</dbReference>
<feature type="region of interest" description="Disordered" evidence="7">
    <location>
        <begin position="773"/>
        <end position="841"/>
    </location>
</feature>
<evidence type="ECO:0000256" key="1">
    <source>
        <dbReference type="ARBA" id="ARBA00004308"/>
    </source>
</evidence>
<dbReference type="GO" id="GO:0006896">
    <property type="term" value="P:Golgi to vacuole transport"/>
    <property type="evidence" value="ECO:0007669"/>
    <property type="project" value="TreeGrafter"/>
</dbReference>
<keyword evidence="3" id="KW-0813">Transport</keyword>
<dbReference type="InterPro" id="IPR016024">
    <property type="entry name" value="ARM-type_fold"/>
</dbReference>
<dbReference type="OrthoDB" id="10264595at2759"/>
<dbReference type="GO" id="GO:0006623">
    <property type="term" value="P:protein targeting to vacuole"/>
    <property type="evidence" value="ECO:0007669"/>
    <property type="project" value="TreeGrafter"/>
</dbReference>
<dbReference type="InterPro" id="IPR058898">
    <property type="entry name" value="Mu_AP3"/>
</dbReference>
<dbReference type="AlphaFoldDB" id="A0A8H7UJS8"/>
<evidence type="ECO:0000259" key="8">
    <source>
        <dbReference type="SMART" id="SM01354"/>
    </source>
</evidence>
<evidence type="ECO:0000313" key="10">
    <source>
        <dbReference type="Proteomes" id="UP000654370"/>
    </source>
</evidence>
<evidence type="ECO:0000256" key="7">
    <source>
        <dbReference type="SAM" id="MobiDB-lite"/>
    </source>
</evidence>
<dbReference type="GO" id="GO:0030123">
    <property type="term" value="C:AP-3 adaptor complex"/>
    <property type="evidence" value="ECO:0007669"/>
    <property type="project" value="InterPro"/>
</dbReference>
<comment type="subcellular location">
    <subcellularLocation>
        <location evidence="1">Endomembrane system</location>
    </subcellularLocation>
</comment>
<keyword evidence="5" id="KW-0653">Protein transport</keyword>
<name>A0A8H7UJS8_MORIS</name>
<evidence type="ECO:0000256" key="5">
    <source>
        <dbReference type="ARBA" id="ARBA00022927"/>
    </source>
</evidence>
<dbReference type="EMBL" id="JAEPQZ010000001">
    <property type="protein sequence ID" value="KAG2185750.1"/>
    <property type="molecule type" value="Genomic_DNA"/>
</dbReference>
<accession>A0A8H7UJS8</accession>
<dbReference type="PANTHER" id="PTHR22781:SF12">
    <property type="entry name" value="AP-3 COMPLEX SUBUNIT DELTA-1"/>
    <property type="match status" value="1"/>
</dbReference>
<feature type="compositionally biased region" description="Polar residues" evidence="7">
    <location>
        <begin position="824"/>
        <end position="841"/>
    </location>
</feature>
<dbReference type="Pfam" id="PF26171">
    <property type="entry name" value="Mu_AP3"/>
    <property type="match status" value="1"/>
</dbReference>
<dbReference type="FunFam" id="1.25.10.10:FF:001926">
    <property type="entry name" value="Uncharacterized protein"/>
    <property type="match status" value="1"/>
</dbReference>
<dbReference type="InterPro" id="IPR017105">
    <property type="entry name" value="AP3_complex_dsu"/>
</dbReference>
<protein>
    <recommendedName>
        <fullName evidence="8">AP-3 complex subunit delta domain-containing protein</fullName>
    </recommendedName>
</protein>
<feature type="compositionally biased region" description="Basic and acidic residues" evidence="7">
    <location>
        <begin position="870"/>
        <end position="907"/>
    </location>
</feature>
<dbReference type="Proteomes" id="UP000654370">
    <property type="component" value="Unassembled WGS sequence"/>
</dbReference>
<evidence type="ECO:0000313" key="9">
    <source>
        <dbReference type="EMBL" id="KAG2185750.1"/>
    </source>
</evidence>
<feature type="region of interest" description="Disordered" evidence="7">
    <location>
        <begin position="860"/>
        <end position="944"/>
    </location>
</feature>
<dbReference type="SUPFAM" id="SSF48371">
    <property type="entry name" value="ARM repeat"/>
    <property type="match status" value="1"/>
</dbReference>
<gene>
    <name evidence="9" type="ORF">INT43_002185</name>
</gene>
<feature type="compositionally biased region" description="Acidic residues" evidence="7">
    <location>
        <begin position="799"/>
        <end position="815"/>
    </location>
</feature>
<keyword evidence="4" id="KW-0677">Repeat</keyword>
<proteinExistence type="inferred from homology"/>
<reference evidence="9" key="1">
    <citation type="submission" date="2020-12" db="EMBL/GenBank/DDBJ databases">
        <title>Metabolic potential, ecology and presence of endohyphal bacteria is reflected in genomic diversity of Mucoromycotina.</title>
        <authorList>
            <person name="Muszewska A."/>
            <person name="Okrasinska A."/>
            <person name="Steczkiewicz K."/>
            <person name="Drgas O."/>
            <person name="Orlowska M."/>
            <person name="Perlinska-Lenart U."/>
            <person name="Aleksandrzak-Piekarczyk T."/>
            <person name="Szatraj K."/>
            <person name="Zielenkiewicz U."/>
            <person name="Pilsyk S."/>
            <person name="Malc E."/>
            <person name="Mieczkowski P."/>
            <person name="Kruszewska J.S."/>
            <person name="Biernat P."/>
            <person name="Pawlowska J."/>
        </authorList>
    </citation>
    <scope>NUCLEOTIDE SEQUENCE</scope>
    <source>
        <strain evidence="9">WA0000067209</strain>
    </source>
</reference>
<feature type="region of interest" description="Disordered" evidence="7">
    <location>
        <begin position="674"/>
        <end position="725"/>
    </location>
</feature>